<evidence type="ECO:0000259" key="1">
    <source>
        <dbReference type="Pfam" id="PF09836"/>
    </source>
</evidence>
<name>A0A1M7SJB1_9SPHN</name>
<dbReference type="STRING" id="198312.SAMN02745193_01843"/>
<feature type="domain" description="Putative DNA-binding" evidence="1">
    <location>
        <begin position="22"/>
        <end position="87"/>
    </location>
</feature>
<dbReference type="AlphaFoldDB" id="A0A1M7SJB1"/>
<dbReference type="InterPro" id="IPR044922">
    <property type="entry name" value="DUF2063_N_sf"/>
</dbReference>
<accession>A0A1M7SJB1</accession>
<dbReference type="InterPro" id="IPR018640">
    <property type="entry name" value="DUF2063"/>
</dbReference>
<proteinExistence type="predicted"/>
<keyword evidence="3" id="KW-1185">Reference proteome</keyword>
<organism evidence="2 3">
    <name type="scientific">Erythrobacter sanguineus</name>
    <dbReference type="NCBI Taxonomy" id="198312"/>
    <lineage>
        <taxon>Bacteria</taxon>
        <taxon>Pseudomonadati</taxon>
        <taxon>Pseudomonadota</taxon>
        <taxon>Alphaproteobacteria</taxon>
        <taxon>Sphingomonadales</taxon>
        <taxon>Erythrobacteraceae</taxon>
        <taxon>Erythrobacter/Porphyrobacter group</taxon>
        <taxon>Erythrobacter</taxon>
    </lineage>
</organism>
<dbReference type="Pfam" id="PF09836">
    <property type="entry name" value="DUF2063"/>
    <property type="match status" value="1"/>
</dbReference>
<gene>
    <name evidence="2" type="ORF">SAMN02745193_01843</name>
</gene>
<dbReference type="EMBL" id="FRDF01000009">
    <property type="protein sequence ID" value="SHN58529.1"/>
    <property type="molecule type" value="Genomic_DNA"/>
</dbReference>
<protein>
    <recommendedName>
        <fullName evidence="1">Putative DNA-binding domain-containing protein</fullName>
    </recommendedName>
</protein>
<evidence type="ECO:0000313" key="2">
    <source>
        <dbReference type="EMBL" id="SHN58529.1"/>
    </source>
</evidence>
<sequence length="236" mass="24914">MQALDHGPAYLPDGLFAGAQERVLAGMKVHANTISHARLAALEDTFGRTRSVLGDDRFNARSRTFIQQPGATAAPLTEIGAGFGAFLREAGESAGIADLARFEWLWLKAYHAADAAPLVLDTLTGLTPETLLDQQLLRHPAARAGWFAPLVHDLIGAEVPGLAETDSILIARPFADVLISPASALMADVMNMAENQITIGNLLARLTESSDDEAAQVDAVMQSLVALITAGALIPA</sequence>
<evidence type="ECO:0000313" key="3">
    <source>
        <dbReference type="Proteomes" id="UP000184391"/>
    </source>
</evidence>
<dbReference type="Gene3D" id="1.10.150.690">
    <property type="entry name" value="DUF2063"/>
    <property type="match status" value="1"/>
</dbReference>
<dbReference type="Proteomes" id="UP000184391">
    <property type="component" value="Unassembled WGS sequence"/>
</dbReference>
<reference evidence="3" key="1">
    <citation type="submission" date="2016-12" db="EMBL/GenBank/DDBJ databases">
        <authorList>
            <person name="Varghese N."/>
            <person name="Submissions S."/>
        </authorList>
    </citation>
    <scope>NUCLEOTIDE SEQUENCE [LARGE SCALE GENOMIC DNA]</scope>
    <source>
        <strain evidence="3">DSM 11032</strain>
    </source>
</reference>